<dbReference type="Proteomes" id="UP000324705">
    <property type="component" value="Chromosome 2B"/>
</dbReference>
<feature type="compositionally biased region" description="Polar residues" evidence="3">
    <location>
        <begin position="177"/>
        <end position="191"/>
    </location>
</feature>
<gene>
    <name evidence="5" type="ORF">TRITD_2Bv1G153970</name>
</gene>
<keyword evidence="2" id="KW-0175">Coiled coil</keyword>
<dbReference type="GO" id="GO:0000381">
    <property type="term" value="P:regulation of alternative mRNA splicing, via spliceosome"/>
    <property type="evidence" value="ECO:0007669"/>
    <property type="project" value="InterPro"/>
</dbReference>
<dbReference type="EMBL" id="LT934114">
    <property type="protein sequence ID" value="VAH48005.1"/>
    <property type="molecule type" value="Genomic_DNA"/>
</dbReference>
<organism evidence="5 6">
    <name type="scientific">Triticum turgidum subsp. durum</name>
    <name type="common">Durum wheat</name>
    <name type="synonym">Triticum durum</name>
    <dbReference type="NCBI Taxonomy" id="4567"/>
    <lineage>
        <taxon>Eukaryota</taxon>
        <taxon>Viridiplantae</taxon>
        <taxon>Streptophyta</taxon>
        <taxon>Embryophyta</taxon>
        <taxon>Tracheophyta</taxon>
        <taxon>Spermatophyta</taxon>
        <taxon>Magnoliopsida</taxon>
        <taxon>Liliopsida</taxon>
        <taxon>Poales</taxon>
        <taxon>Poaceae</taxon>
        <taxon>BOP clade</taxon>
        <taxon>Pooideae</taxon>
        <taxon>Triticodae</taxon>
        <taxon>Triticeae</taxon>
        <taxon>Triticinae</taxon>
        <taxon>Triticum</taxon>
    </lineage>
</organism>
<feature type="domain" description="Nuclear speckle splicing regulatory protein 1 N-terminal" evidence="4">
    <location>
        <begin position="6"/>
        <end position="83"/>
    </location>
</feature>
<dbReference type="Pfam" id="PF09745">
    <property type="entry name" value="NSRP1_N"/>
    <property type="match status" value="1"/>
</dbReference>
<sequence>MLLFSQSKYIEALKEKAEQRKREQDIVYERKLHKERSKEDHLFADKDKFVTSAYRKKLEEEKKWLEEERRRQLQEERDDVTKKKDLSDFYFGLAKNVAFGARTHEGTEAAEPEKLESKAEDIQGSKSDAEGSSRSPKRRRESSGGSEKAHESGSVAETATTEKDSTSARSTEKEAYVSSSASQALQNTQPAPITGEHYKRSNDALAAARERALARKRAKEQQT</sequence>
<comment type="similarity">
    <text evidence="1">Belongs to the NSRP1 family.</text>
</comment>
<reference evidence="5 6" key="1">
    <citation type="submission" date="2017-09" db="EMBL/GenBank/DDBJ databases">
        <authorList>
            <consortium name="International Durum Wheat Genome Sequencing Consortium (IDWGSC)"/>
            <person name="Milanesi L."/>
        </authorList>
    </citation>
    <scope>NUCLEOTIDE SEQUENCE [LARGE SCALE GENOMIC DNA]</scope>
    <source>
        <strain evidence="6">cv. Svevo</strain>
    </source>
</reference>
<proteinExistence type="inferred from homology"/>
<feature type="compositionally biased region" description="Basic and acidic residues" evidence="3">
    <location>
        <begin position="160"/>
        <end position="175"/>
    </location>
</feature>
<dbReference type="OMA" id="QIANPIQ"/>
<keyword evidence="6" id="KW-1185">Reference proteome</keyword>
<dbReference type="PANTHER" id="PTHR30060">
    <property type="entry name" value="INNER MEMBRANE PROTEIN"/>
    <property type="match status" value="1"/>
</dbReference>
<dbReference type="Gramene" id="TRITD2Bv1G153970.1">
    <property type="protein sequence ID" value="TRITD2Bv1G153970.1"/>
    <property type="gene ID" value="TRITD2Bv1G153970"/>
</dbReference>
<evidence type="ECO:0000259" key="4">
    <source>
        <dbReference type="Pfam" id="PF09745"/>
    </source>
</evidence>
<evidence type="ECO:0000256" key="3">
    <source>
        <dbReference type="SAM" id="MobiDB-lite"/>
    </source>
</evidence>
<evidence type="ECO:0000256" key="2">
    <source>
        <dbReference type="ARBA" id="ARBA00023054"/>
    </source>
</evidence>
<feature type="compositionally biased region" description="Basic and acidic residues" evidence="3">
    <location>
        <begin position="103"/>
        <end position="131"/>
    </location>
</feature>
<feature type="compositionally biased region" description="Basic and acidic residues" evidence="3">
    <location>
        <begin position="196"/>
        <end position="223"/>
    </location>
</feature>
<evidence type="ECO:0000313" key="6">
    <source>
        <dbReference type="Proteomes" id="UP000324705"/>
    </source>
</evidence>
<name>A0A9R1PRU2_TRITD</name>
<protein>
    <recommendedName>
        <fullName evidence="4">Nuclear speckle splicing regulatory protein 1 N-terminal domain-containing protein</fullName>
    </recommendedName>
</protein>
<dbReference type="InterPro" id="IPR018612">
    <property type="entry name" value="NSRP1_N"/>
</dbReference>
<dbReference type="PANTHER" id="PTHR30060:SF0">
    <property type="entry name" value="COILED-COIL PROTEIN (DUF2040)-RELATED"/>
    <property type="match status" value="1"/>
</dbReference>
<accession>A0A9R1PRU2</accession>
<evidence type="ECO:0000256" key="1">
    <source>
        <dbReference type="ARBA" id="ARBA00010126"/>
    </source>
</evidence>
<evidence type="ECO:0000313" key="5">
    <source>
        <dbReference type="EMBL" id="VAH48005.1"/>
    </source>
</evidence>
<feature type="region of interest" description="Disordered" evidence="3">
    <location>
        <begin position="103"/>
        <end position="223"/>
    </location>
</feature>
<dbReference type="AlphaFoldDB" id="A0A9R1PRU2"/>